<proteinExistence type="predicted"/>
<protein>
    <submittedName>
        <fullName evidence="2">Uncharacterized protein</fullName>
    </submittedName>
</protein>
<dbReference type="Proteomes" id="UP000265703">
    <property type="component" value="Unassembled WGS sequence"/>
</dbReference>
<feature type="region of interest" description="Disordered" evidence="1">
    <location>
        <begin position="1"/>
        <end position="27"/>
    </location>
</feature>
<comment type="caution">
    <text evidence="2">The sequence shown here is derived from an EMBL/GenBank/DDBJ whole genome shotgun (WGS) entry which is preliminary data.</text>
</comment>
<evidence type="ECO:0000313" key="3">
    <source>
        <dbReference type="Proteomes" id="UP000265703"/>
    </source>
</evidence>
<sequence length="148" mass="16667">MTSTGSVTLPEQTSVGTSPVKSSMADKQVLASESLDQDLRQELSSCTKDGDDKVNKAFNIQIPELSLEAILTESSEVMAQNIVDLFRVAIKLRYYEDFIPNWNGHMTSKTNKTDASEVQVNPLEANLLFYQKEKKMYKKILLEGIIFR</sequence>
<evidence type="ECO:0000256" key="1">
    <source>
        <dbReference type="SAM" id="MobiDB-lite"/>
    </source>
</evidence>
<evidence type="ECO:0000313" key="2">
    <source>
        <dbReference type="EMBL" id="RIA94070.1"/>
    </source>
</evidence>
<organism evidence="2 3">
    <name type="scientific">Glomus cerebriforme</name>
    <dbReference type="NCBI Taxonomy" id="658196"/>
    <lineage>
        <taxon>Eukaryota</taxon>
        <taxon>Fungi</taxon>
        <taxon>Fungi incertae sedis</taxon>
        <taxon>Mucoromycota</taxon>
        <taxon>Glomeromycotina</taxon>
        <taxon>Glomeromycetes</taxon>
        <taxon>Glomerales</taxon>
        <taxon>Glomeraceae</taxon>
        <taxon>Glomus</taxon>
    </lineage>
</organism>
<dbReference type="OrthoDB" id="2443439at2759"/>
<dbReference type="AlphaFoldDB" id="A0A397T6Z6"/>
<accession>A0A397T6Z6</accession>
<name>A0A397T6Z6_9GLOM</name>
<reference evidence="2 3" key="1">
    <citation type="submission" date="2018-06" db="EMBL/GenBank/DDBJ databases">
        <title>Comparative genomics reveals the genomic features of Rhizophagus irregularis, R. cerebriforme, R. diaphanum and Gigaspora rosea, and their symbiotic lifestyle signature.</title>
        <authorList>
            <person name="Morin E."/>
            <person name="San Clemente H."/>
            <person name="Chen E.C.H."/>
            <person name="De La Providencia I."/>
            <person name="Hainaut M."/>
            <person name="Kuo A."/>
            <person name="Kohler A."/>
            <person name="Murat C."/>
            <person name="Tang N."/>
            <person name="Roy S."/>
            <person name="Loubradou J."/>
            <person name="Henrissat B."/>
            <person name="Grigoriev I.V."/>
            <person name="Corradi N."/>
            <person name="Roux C."/>
            <person name="Martin F.M."/>
        </authorList>
    </citation>
    <scope>NUCLEOTIDE SEQUENCE [LARGE SCALE GENOMIC DNA]</scope>
    <source>
        <strain evidence="2 3">DAOM 227022</strain>
    </source>
</reference>
<keyword evidence="3" id="KW-1185">Reference proteome</keyword>
<feature type="compositionally biased region" description="Polar residues" evidence="1">
    <location>
        <begin position="1"/>
        <end position="21"/>
    </location>
</feature>
<gene>
    <name evidence="2" type="ORF">C1645_803692</name>
</gene>
<dbReference type="EMBL" id="QKYT01000090">
    <property type="protein sequence ID" value="RIA94070.1"/>
    <property type="molecule type" value="Genomic_DNA"/>
</dbReference>